<reference evidence="2 3" key="1">
    <citation type="journal article" date="2016" name="PLoS ONE">
        <title>Sequence Assembly of Yarrowia lipolytica Strain W29/CLIB89 Shows Transposable Element Diversity.</title>
        <authorList>
            <person name="Magnan C."/>
            <person name="Yu J."/>
            <person name="Chang I."/>
            <person name="Jahn E."/>
            <person name="Kanomata Y."/>
            <person name="Wu J."/>
            <person name="Zeller M."/>
            <person name="Oakes M."/>
            <person name="Baldi P."/>
            <person name="Sandmeyer S."/>
        </authorList>
    </citation>
    <scope>NUCLEOTIDE SEQUENCE [LARGE SCALE GENOMIC DNA]</scope>
    <source>
        <strain evidence="3">CLIB89(W29)</strain>
    </source>
</reference>
<dbReference type="RefSeq" id="XP_068138410.1">
    <property type="nucleotide sequence ID" value="XM_068282309.1"/>
</dbReference>
<protein>
    <submittedName>
        <fullName evidence="2">Uncharacterized protein</fullName>
    </submittedName>
</protein>
<dbReference type="Proteomes" id="UP000182444">
    <property type="component" value="Chromosome 1C"/>
</dbReference>
<feature type="compositionally biased region" description="Polar residues" evidence="1">
    <location>
        <begin position="90"/>
        <end position="100"/>
    </location>
</feature>
<dbReference type="AlphaFoldDB" id="A0A1D8NAM9"/>
<gene>
    <name evidence="2" type="ORF">YALI1_C16099g</name>
</gene>
<organism evidence="2 3">
    <name type="scientific">Yarrowia lipolytica</name>
    <name type="common">Candida lipolytica</name>
    <dbReference type="NCBI Taxonomy" id="4952"/>
    <lineage>
        <taxon>Eukaryota</taxon>
        <taxon>Fungi</taxon>
        <taxon>Dikarya</taxon>
        <taxon>Ascomycota</taxon>
        <taxon>Saccharomycotina</taxon>
        <taxon>Dipodascomycetes</taxon>
        <taxon>Dipodascales</taxon>
        <taxon>Dipodascales incertae sedis</taxon>
        <taxon>Yarrowia</taxon>
    </lineage>
</organism>
<sequence>MTSSTVKKCHFTSYLVHNSYELTKSSSQSHLPEHVFQGCLSATILLNLCFDPPSLYSMSFSLFQLPLRSYLFALGSMLRDASFTDQRSDLSTTTVHTVPASTRPDTDYNTCRSTPSPITPMR</sequence>
<feature type="region of interest" description="Disordered" evidence="1">
    <location>
        <begin position="90"/>
        <end position="122"/>
    </location>
</feature>
<evidence type="ECO:0000313" key="2">
    <source>
        <dbReference type="EMBL" id="AOW02697.1"/>
    </source>
</evidence>
<dbReference type="EMBL" id="CP017555">
    <property type="protein sequence ID" value="AOW02697.1"/>
    <property type="molecule type" value="Genomic_DNA"/>
</dbReference>
<dbReference type="VEuPathDB" id="FungiDB:YALI1_C16099g"/>
<accession>A0A1D8NAM9</accession>
<proteinExistence type="predicted"/>
<evidence type="ECO:0000313" key="3">
    <source>
        <dbReference type="Proteomes" id="UP000182444"/>
    </source>
</evidence>
<name>A0A1D8NAM9_YARLL</name>
<feature type="compositionally biased region" description="Polar residues" evidence="1">
    <location>
        <begin position="107"/>
        <end position="116"/>
    </location>
</feature>
<dbReference type="GeneID" id="94582945"/>
<evidence type="ECO:0000256" key="1">
    <source>
        <dbReference type="SAM" id="MobiDB-lite"/>
    </source>
</evidence>